<keyword evidence="1" id="KW-0560">Oxidoreductase</keyword>
<dbReference type="PANTHER" id="PTHR43244:SF1">
    <property type="entry name" value="5,10-METHYLENETETRAHYDROMETHANOPTERIN REDUCTASE"/>
    <property type="match status" value="1"/>
</dbReference>
<dbReference type="NCBIfam" id="TIGR03564">
    <property type="entry name" value="F420_MSMEG_4879"/>
    <property type="match status" value="1"/>
</dbReference>
<gene>
    <name evidence="3" type="ORF">GCM10022252_11620</name>
</gene>
<accession>A0ABP8AGX5</accession>
<name>A0ABP8AGX5_9ACTN</name>
<evidence type="ECO:0000313" key="3">
    <source>
        <dbReference type="EMBL" id="GAA4183780.1"/>
    </source>
</evidence>
<dbReference type="InterPro" id="IPR019910">
    <property type="entry name" value="Lucif-like_OxRdtase_MSMEG_4879"/>
</dbReference>
<dbReference type="Gene3D" id="3.20.20.30">
    <property type="entry name" value="Luciferase-like domain"/>
    <property type="match status" value="1"/>
</dbReference>
<dbReference type="CDD" id="cd01097">
    <property type="entry name" value="Tetrahydromethanopterin_reductase"/>
    <property type="match status" value="1"/>
</dbReference>
<dbReference type="RefSeq" id="WP_344915733.1">
    <property type="nucleotide sequence ID" value="NZ_BAABAQ010000002.1"/>
</dbReference>
<sequence length="298" mass="31545">MRFGLFVNGSQGPDMLGRLRERIARGADDGFSSVWVSQTFGFDALTALAVLGSGLPGIELGTAVVPTYPRHPVALAQQALTVNAALDGRLTLGIGLSHQIVIEGMYGMSFERPARHMREYLSILMPLVRGENADFQGETLTARIGLNAPGPKDMPVLVAALAPRMLRLAGEMADGTVLWMTGPKTVAEHVAPAVTEAARAAGRPAPRIVCALPVCVTDDAEAARALAAERFETYGQLPSYRTVLDREGAEGPADVAIVGDEDEVAARIEALAQAGVTDFVAAEYAPGPRTREFLKGLL</sequence>
<protein>
    <submittedName>
        <fullName evidence="3">TIGR03564 family F420-dependent LLM class oxidoreductase</fullName>
    </submittedName>
</protein>
<dbReference type="InterPro" id="IPR050564">
    <property type="entry name" value="F420-G6PD/mer"/>
</dbReference>
<comment type="caution">
    <text evidence="3">The sequence shown here is derived from an EMBL/GenBank/DDBJ whole genome shotgun (WGS) entry which is preliminary data.</text>
</comment>
<dbReference type="PANTHER" id="PTHR43244">
    <property type="match status" value="1"/>
</dbReference>
<evidence type="ECO:0000256" key="1">
    <source>
        <dbReference type="ARBA" id="ARBA00023002"/>
    </source>
</evidence>
<proteinExistence type="predicted"/>
<evidence type="ECO:0000259" key="2">
    <source>
        <dbReference type="Pfam" id="PF00296"/>
    </source>
</evidence>
<dbReference type="InterPro" id="IPR036661">
    <property type="entry name" value="Luciferase-like_sf"/>
</dbReference>
<organism evidence="3 4">
    <name type="scientific">Streptosporangium oxazolinicum</name>
    <dbReference type="NCBI Taxonomy" id="909287"/>
    <lineage>
        <taxon>Bacteria</taxon>
        <taxon>Bacillati</taxon>
        <taxon>Actinomycetota</taxon>
        <taxon>Actinomycetes</taxon>
        <taxon>Streptosporangiales</taxon>
        <taxon>Streptosporangiaceae</taxon>
        <taxon>Streptosporangium</taxon>
    </lineage>
</organism>
<dbReference type="Proteomes" id="UP001501251">
    <property type="component" value="Unassembled WGS sequence"/>
</dbReference>
<dbReference type="InterPro" id="IPR011251">
    <property type="entry name" value="Luciferase-like_dom"/>
</dbReference>
<keyword evidence="4" id="KW-1185">Reference proteome</keyword>
<dbReference type="Pfam" id="PF00296">
    <property type="entry name" value="Bac_luciferase"/>
    <property type="match status" value="1"/>
</dbReference>
<reference evidence="4" key="1">
    <citation type="journal article" date="2019" name="Int. J. Syst. Evol. Microbiol.">
        <title>The Global Catalogue of Microorganisms (GCM) 10K type strain sequencing project: providing services to taxonomists for standard genome sequencing and annotation.</title>
        <authorList>
            <consortium name="The Broad Institute Genomics Platform"/>
            <consortium name="The Broad Institute Genome Sequencing Center for Infectious Disease"/>
            <person name="Wu L."/>
            <person name="Ma J."/>
        </authorList>
    </citation>
    <scope>NUCLEOTIDE SEQUENCE [LARGE SCALE GENOMIC DNA]</scope>
    <source>
        <strain evidence="4">JCM 17388</strain>
    </source>
</reference>
<evidence type="ECO:0000313" key="4">
    <source>
        <dbReference type="Proteomes" id="UP001501251"/>
    </source>
</evidence>
<feature type="domain" description="Luciferase-like" evidence="2">
    <location>
        <begin position="1"/>
        <end position="277"/>
    </location>
</feature>
<dbReference type="EMBL" id="BAABAQ010000002">
    <property type="protein sequence ID" value="GAA4183780.1"/>
    <property type="molecule type" value="Genomic_DNA"/>
</dbReference>
<dbReference type="SUPFAM" id="SSF51679">
    <property type="entry name" value="Bacterial luciferase-like"/>
    <property type="match status" value="1"/>
</dbReference>